<dbReference type="GO" id="GO:0015074">
    <property type="term" value="P:DNA integration"/>
    <property type="evidence" value="ECO:0007669"/>
    <property type="project" value="InterPro"/>
</dbReference>
<dbReference type="Proteomes" id="UP000409147">
    <property type="component" value="Unassembled WGS sequence"/>
</dbReference>
<keyword evidence="1" id="KW-0233">DNA recombination</keyword>
<dbReference type="InterPro" id="IPR002104">
    <property type="entry name" value="Integrase_catalytic"/>
</dbReference>
<accession>A0A564TKY8</accession>
<dbReference type="PANTHER" id="PTHR30349">
    <property type="entry name" value="PHAGE INTEGRASE-RELATED"/>
    <property type="match status" value="1"/>
</dbReference>
<gene>
    <name evidence="3" type="primary">Int-Tn_5</name>
    <name evidence="3" type="ORF">ROSSTS7063_01759</name>
</gene>
<dbReference type="InterPro" id="IPR050090">
    <property type="entry name" value="Tyrosine_recombinase_XerCD"/>
</dbReference>
<dbReference type="EMBL" id="CABHNB010000022">
    <property type="protein sequence ID" value="VUX07884.1"/>
    <property type="molecule type" value="Genomic_DNA"/>
</dbReference>
<dbReference type="GO" id="GO:0006310">
    <property type="term" value="P:DNA recombination"/>
    <property type="evidence" value="ECO:0007669"/>
    <property type="project" value="UniProtKB-KW"/>
</dbReference>
<feature type="domain" description="Tyr recombinase" evidence="2">
    <location>
        <begin position="61"/>
        <end position="288"/>
    </location>
</feature>
<dbReference type="GO" id="GO:0003677">
    <property type="term" value="F:DNA binding"/>
    <property type="evidence" value="ECO:0007669"/>
    <property type="project" value="InterPro"/>
</dbReference>
<evidence type="ECO:0000313" key="4">
    <source>
        <dbReference type="Proteomes" id="UP000409147"/>
    </source>
</evidence>
<dbReference type="Pfam" id="PF00589">
    <property type="entry name" value="Phage_integrase"/>
    <property type="match status" value="2"/>
</dbReference>
<keyword evidence="4" id="KW-1185">Reference proteome</keyword>
<protein>
    <submittedName>
        <fullName evidence="3">Transposase from transposon Tn916</fullName>
    </submittedName>
</protein>
<dbReference type="Gene3D" id="1.10.443.10">
    <property type="entry name" value="Intergrase catalytic core"/>
    <property type="match status" value="1"/>
</dbReference>
<reference evidence="3 4" key="1">
    <citation type="submission" date="2019-07" db="EMBL/GenBank/DDBJ databases">
        <authorList>
            <person name="Hibberd C M."/>
            <person name="Gehrig L. J."/>
            <person name="Chang H.-W."/>
            <person name="Venkatesh S."/>
        </authorList>
    </citation>
    <scope>NUCLEOTIDE SEQUENCE [LARGE SCALE GENOMIC DNA]</scope>
    <source>
        <strain evidence="3">Ruminococcus_obeum_SSTS_Bg7063</strain>
    </source>
</reference>
<dbReference type="InterPro" id="IPR013762">
    <property type="entry name" value="Integrase-like_cat_sf"/>
</dbReference>
<dbReference type="PROSITE" id="PS51898">
    <property type="entry name" value="TYR_RECOMBINASE"/>
    <property type="match status" value="1"/>
</dbReference>
<dbReference type="PANTHER" id="PTHR30349:SF64">
    <property type="entry name" value="PROPHAGE INTEGRASE INTD-RELATED"/>
    <property type="match status" value="1"/>
</dbReference>
<dbReference type="CDD" id="cd01189">
    <property type="entry name" value="INT_ICEBs1_C_like"/>
    <property type="match status" value="1"/>
</dbReference>
<organism evidence="3 4">
    <name type="scientific">Blautia obeum</name>
    <dbReference type="NCBI Taxonomy" id="40520"/>
    <lineage>
        <taxon>Bacteria</taxon>
        <taxon>Bacillati</taxon>
        <taxon>Bacillota</taxon>
        <taxon>Clostridia</taxon>
        <taxon>Lachnospirales</taxon>
        <taxon>Lachnospiraceae</taxon>
        <taxon>Blautia</taxon>
    </lineage>
</organism>
<name>A0A564TKY8_9FIRM</name>
<evidence type="ECO:0000256" key="1">
    <source>
        <dbReference type="ARBA" id="ARBA00023172"/>
    </source>
</evidence>
<sequence>MEEVTADDIRLALVPLSQKSKGLYDTVNMLIKCVFYSAERSQLITDNPCVGISAKGGKASKKKDALTDQQVAILLDTVKELPPYLFIMIGLYSGLRREEILALQWDCVFLDESTPYISVRRAWRAEHNRPVISTVLKTKAAKRDIPIPKCLVDCLREAKANSISEYVIADSEGQPLSYSQFTRVWQYVVVRSAKERTYYKYVNGQSIKYTVKPTLGTTQRNNPKIRYTLNFDVTPHLLRHTYITNLLYAGVDPKTVQYLAGHENSKTTMDIYARVKYNKPEELFEVVNDALNQENFDEKSPISMVKE</sequence>
<dbReference type="AlphaFoldDB" id="A0A564TKY8"/>
<evidence type="ECO:0000259" key="2">
    <source>
        <dbReference type="PROSITE" id="PS51898"/>
    </source>
</evidence>
<evidence type="ECO:0000313" key="3">
    <source>
        <dbReference type="EMBL" id="VUX07884.1"/>
    </source>
</evidence>
<proteinExistence type="predicted"/>
<dbReference type="InterPro" id="IPR011010">
    <property type="entry name" value="DNA_brk_join_enz"/>
</dbReference>
<dbReference type="SUPFAM" id="SSF56349">
    <property type="entry name" value="DNA breaking-rejoining enzymes"/>
    <property type="match status" value="1"/>
</dbReference>